<comment type="caution">
    <text evidence="1">The sequence shown here is derived from an EMBL/GenBank/DDBJ whole genome shotgun (WGS) entry which is preliminary data.</text>
</comment>
<evidence type="ECO:0000313" key="1">
    <source>
        <dbReference type="EMBL" id="MCZ2723417.1"/>
    </source>
</evidence>
<accession>A0ABT4JYF6</accession>
<dbReference type="EMBL" id="JAPUBN010000021">
    <property type="protein sequence ID" value="MCZ2723417.1"/>
    <property type="molecule type" value="Genomic_DNA"/>
</dbReference>
<dbReference type="Pfam" id="PF09839">
    <property type="entry name" value="DUF2066"/>
    <property type="match status" value="1"/>
</dbReference>
<proteinExistence type="predicted"/>
<gene>
    <name evidence="1" type="ORF">O1D97_17830</name>
</gene>
<name>A0ABT4JYF6_9GAMM</name>
<dbReference type="RefSeq" id="WP_269127530.1">
    <property type="nucleotide sequence ID" value="NZ_JAPUBN010000021.1"/>
</dbReference>
<reference evidence="1" key="1">
    <citation type="submission" date="2022-12" db="EMBL/GenBank/DDBJ databases">
        <title>Marinomonas 15G1-11 sp. nov, isolated from marine algae.</title>
        <authorList>
            <person name="Butt M."/>
            <person name="Choi D.G."/>
            <person name="Kim J.M."/>
            <person name="Lee J.K."/>
            <person name="Baek J.H."/>
            <person name="Jeon C.O."/>
        </authorList>
    </citation>
    <scope>NUCLEOTIDE SEQUENCE</scope>
    <source>
        <strain evidence="1">15G1-11</strain>
    </source>
</reference>
<keyword evidence="2" id="KW-1185">Reference proteome</keyword>
<organism evidence="1 2">
    <name type="scientific">Marinomonas phaeophyticola</name>
    <dbReference type="NCBI Taxonomy" id="3004091"/>
    <lineage>
        <taxon>Bacteria</taxon>
        <taxon>Pseudomonadati</taxon>
        <taxon>Pseudomonadota</taxon>
        <taxon>Gammaproteobacteria</taxon>
        <taxon>Oceanospirillales</taxon>
        <taxon>Oceanospirillaceae</taxon>
        <taxon>Marinomonas</taxon>
    </lineage>
</organism>
<evidence type="ECO:0000313" key="2">
    <source>
        <dbReference type="Proteomes" id="UP001149719"/>
    </source>
</evidence>
<protein>
    <submittedName>
        <fullName evidence="1">DUF2066 domain-containing protein</fullName>
    </submittedName>
</protein>
<sequence>MKNRILILMFCVFWMPISFADTITGLYRAEIILPSNLTEGQLLGAAFKQAAKNVLIKVSGRPDLINTTIKDNDLKSAPAWVAQHSILSSDQLVQFNGEMVSSKKVVVTFYEQSINLFLIDRKIAIWGNNRPSVLVWLLEDNGRGRNLSGVNSPSALLSAVATHAADNGLPIYAPILDEVDVNAVSISALWGFFEEEVAQASKRYQTDLFSVVRVSHVSNKQSVDIRVYFPSGEIIPLSFDIANNANVALVINNELSQLLSERYAAVRGADEEFSLKMRLVGIDTYDKMQKVQNYLDSITLVRKWHLASLKDGEVVYIIQSDGGVKKLKDSIALNTVLTENPLSALDPNANISLSYEFKGK</sequence>
<dbReference type="InterPro" id="IPR018642">
    <property type="entry name" value="DUF2066"/>
</dbReference>
<dbReference type="Proteomes" id="UP001149719">
    <property type="component" value="Unassembled WGS sequence"/>
</dbReference>